<feature type="transmembrane region" description="Helical" evidence="1">
    <location>
        <begin position="49"/>
        <end position="72"/>
    </location>
</feature>
<organism evidence="2 3">
    <name type="scientific">Flagellimonas ochracea</name>
    <dbReference type="NCBI Taxonomy" id="2696472"/>
    <lineage>
        <taxon>Bacteria</taxon>
        <taxon>Pseudomonadati</taxon>
        <taxon>Bacteroidota</taxon>
        <taxon>Flavobacteriia</taxon>
        <taxon>Flavobacteriales</taxon>
        <taxon>Flavobacteriaceae</taxon>
        <taxon>Flagellimonas</taxon>
    </lineage>
</organism>
<accession>A0A964TE46</accession>
<keyword evidence="3" id="KW-1185">Reference proteome</keyword>
<name>A0A964TE46_9FLAO</name>
<keyword evidence="1" id="KW-0472">Membrane</keyword>
<feature type="transmembrane region" description="Helical" evidence="1">
    <location>
        <begin position="78"/>
        <end position="100"/>
    </location>
</feature>
<proteinExistence type="predicted"/>
<keyword evidence="1" id="KW-1133">Transmembrane helix</keyword>
<dbReference type="RefSeq" id="WP_166524565.1">
    <property type="nucleotide sequence ID" value="NZ_JAAABI010000007.1"/>
</dbReference>
<protein>
    <submittedName>
        <fullName evidence="2">Uncharacterized protein</fullName>
    </submittedName>
</protein>
<gene>
    <name evidence="2" type="ORF">GTQ34_14650</name>
</gene>
<evidence type="ECO:0000256" key="1">
    <source>
        <dbReference type="SAM" id="Phobius"/>
    </source>
</evidence>
<evidence type="ECO:0000313" key="3">
    <source>
        <dbReference type="Proteomes" id="UP000667650"/>
    </source>
</evidence>
<sequence length="126" mass="14689">MKDDSKKIDELIKEALTEEEARFYDELGEQNVLEKFEGVFKGRMGWLSILMNFWILVFFVLLVYCAVQFFGAETTEGLVTWGVGVLVCSILVSMLKLYIWMQMDKNDILRELKRLELQVSALSHKK</sequence>
<comment type="caution">
    <text evidence="2">The sequence shown here is derived from an EMBL/GenBank/DDBJ whole genome shotgun (WGS) entry which is preliminary data.</text>
</comment>
<dbReference type="EMBL" id="JAAABI010000007">
    <property type="protein sequence ID" value="NAY93152.1"/>
    <property type="molecule type" value="Genomic_DNA"/>
</dbReference>
<dbReference type="AlphaFoldDB" id="A0A964TE46"/>
<dbReference type="InterPro" id="IPR046659">
    <property type="entry name" value="DUF6768"/>
</dbReference>
<reference evidence="2" key="1">
    <citation type="submission" date="2020-01" db="EMBL/GenBank/DDBJ databases">
        <title>Muricauda ochracea sp. nov., isolated from a tidal flat of Garorim bay in Korea.</title>
        <authorList>
            <person name="Kim D."/>
            <person name="Yoo Y."/>
            <person name="Kim J.-J."/>
        </authorList>
    </citation>
    <scope>NUCLEOTIDE SEQUENCE</scope>
    <source>
        <strain evidence="2">JGD-17</strain>
    </source>
</reference>
<evidence type="ECO:0000313" key="2">
    <source>
        <dbReference type="EMBL" id="NAY93152.1"/>
    </source>
</evidence>
<dbReference type="Proteomes" id="UP000667650">
    <property type="component" value="Unassembled WGS sequence"/>
</dbReference>
<keyword evidence="1" id="KW-0812">Transmembrane</keyword>
<dbReference type="Pfam" id="PF20556">
    <property type="entry name" value="DUF6768"/>
    <property type="match status" value="1"/>
</dbReference>